<dbReference type="AlphaFoldDB" id="C8PHI4"/>
<sequence>MQGGNLISCRRQSACRYLGEILVHAAFGALVRASLRSTLAIANFMINHTPPLKIHLKFAKIATKFKI</sequence>
<name>C8PHI4_9BACT</name>
<proteinExistence type="predicted"/>
<gene>
    <name evidence="1" type="ORF">CAMGR0001_0429</name>
</gene>
<reference evidence="1 2" key="1">
    <citation type="submission" date="2009-07" db="EMBL/GenBank/DDBJ databases">
        <authorList>
            <person name="Madupu R."/>
            <person name="Sebastian Y."/>
            <person name="Durkin A.S."/>
            <person name="Torralba M."/>
            <person name="Methe B."/>
            <person name="Sutton G.G."/>
            <person name="Strausberg R.L."/>
            <person name="Nelson K.E."/>
        </authorList>
    </citation>
    <scope>NUCLEOTIDE SEQUENCE [LARGE SCALE GENOMIC DNA]</scope>
    <source>
        <strain evidence="1 2">RM3268</strain>
    </source>
</reference>
<comment type="caution">
    <text evidence="1">The sequence shown here is derived from an EMBL/GenBank/DDBJ whole genome shotgun (WGS) entry which is preliminary data.</text>
</comment>
<keyword evidence="2" id="KW-1185">Reference proteome</keyword>
<evidence type="ECO:0000313" key="2">
    <source>
        <dbReference type="Proteomes" id="UP000005709"/>
    </source>
</evidence>
<dbReference type="Proteomes" id="UP000005709">
    <property type="component" value="Unassembled WGS sequence"/>
</dbReference>
<evidence type="ECO:0000313" key="1">
    <source>
        <dbReference type="EMBL" id="EEV17598.1"/>
    </source>
</evidence>
<accession>C8PHI4</accession>
<protein>
    <submittedName>
        <fullName evidence="1">Uncharacterized protein</fullName>
    </submittedName>
</protein>
<organism evidence="1 2">
    <name type="scientific">Campylobacter gracilis RM3268</name>
    <dbReference type="NCBI Taxonomy" id="553220"/>
    <lineage>
        <taxon>Bacteria</taxon>
        <taxon>Pseudomonadati</taxon>
        <taxon>Campylobacterota</taxon>
        <taxon>Epsilonproteobacteria</taxon>
        <taxon>Campylobacterales</taxon>
        <taxon>Campylobacteraceae</taxon>
        <taxon>Campylobacter</taxon>
    </lineage>
</organism>
<dbReference type="EMBL" id="ACYG01000024">
    <property type="protein sequence ID" value="EEV17598.1"/>
    <property type="molecule type" value="Genomic_DNA"/>
</dbReference>